<gene>
    <name evidence="2" type="ORF">B0T22DRAFT_424394</name>
</gene>
<organism evidence="2 3">
    <name type="scientific">Podospora appendiculata</name>
    <dbReference type="NCBI Taxonomy" id="314037"/>
    <lineage>
        <taxon>Eukaryota</taxon>
        <taxon>Fungi</taxon>
        <taxon>Dikarya</taxon>
        <taxon>Ascomycota</taxon>
        <taxon>Pezizomycotina</taxon>
        <taxon>Sordariomycetes</taxon>
        <taxon>Sordariomycetidae</taxon>
        <taxon>Sordariales</taxon>
        <taxon>Podosporaceae</taxon>
        <taxon>Podospora</taxon>
    </lineage>
</organism>
<feature type="domain" description="Heterokaryon incompatibility" evidence="1">
    <location>
        <begin position="99"/>
        <end position="200"/>
    </location>
</feature>
<dbReference type="Proteomes" id="UP001270362">
    <property type="component" value="Unassembled WGS sequence"/>
</dbReference>
<dbReference type="EMBL" id="JAULSO010000002">
    <property type="protein sequence ID" value="KAK3690500.1"/>
    <property type="molecule type" value="Genomic_DNA"/>
</dbReference>
<proteinExistence type="predicted"/>
<dbReference type="Pfam" id="PF06985">
    <property type="entry name" value="HET"/>
    <property type="match status" value="1"/>
</dbReference>
<dbReference type="InterPro" id="IPR010730">
    <property type="entry name" value="HET"/>
</dbReference>
<accession>A0AAE0XD31</accession>
<dbReference type="PANTHER" id="PTHR33112">
    <property type="entry name" value="DOMAIN PROTEIN, PUTATIVE-RELATED"/>
    <property type="match status" value="1"/>
</dbReference>
<dbReference type="PANTHER" id="PTHR33112:SF12">
    <property type="entry name" value="HETEROKARYON INCOMPATIBILITY DOMAIN-CONTAINING PROTEIN"/>
    <property type="match status" value="1"/>
</dbReference>
<evidence type="ECO:0000313" key="2">
    <source>
        <dbReference type="EMBL" id="KAK3690500.1"/>
    </source>
</evidence>
<keyword evidence="3" id="KW-1185">Reference proteome</keyword>
<protein>
    <submittedName>
        <fullName evidence="2">Heterokaryon incompatibility protein-domain-containing protein</fullName>
    </submittedName>
</protein>
<evidence type="ECO:0000313" key="3">
    <source>
        <dbReference type="Proteomes" id="UP001270362"/>
    </source>
</evidence>
<name>A0AAE0XD31_9PEZI</name>
<reference evidence="2" key="1">
    <citation type="journal article" date="2023" name="Mol. Phylogenet. Evol.">
        <title>Genome-scale phylogeny and comparative genomics of the fungal order Sordariales.</title>
        <authorList>
            <person name="Hensen N."/>
            <person name="Bonometti L."/>
            <person name="Westerberg I."/>
            <person name="Brannstrom I.O."/>
            <person name="Guillou S."/>
            <person name="Cros-Aarteil S."/>
            <person name="Calhoun S."/>
            <person name="Haridas S."/>
            <person name="Kuo A."/>
            <person name="Mondo S."/>
            <person name="Pangilinan J."/>
            <person name="Riley R."/>
            <person name="LaButti K."/>
            <person name="Andreopoulos B."/>
            <person name="Lipzen A."/>
            <person name="Chen C."/>
            <person name="Yan M."/>
            <person name="Daum C."/>
            <person name="Ng V."/>
            <person name="Clum A."/>
            <person name="Steindorff A."/>
            <person name="Ohm R.A."/>
            <person name="Martin F."/>
            <person name="Silar P."/>
            <person name="Natvig D.O."/>
            <person name="Lalanne C."/>
            <person name="Gautier V."/>
            <person name="Ament-Velasquez S.L."/>
            <person name="Kruys A."/>
            <person name="Hutchinson M.I."/>
            <person name="Powell A.J."/>
            <person name="Barry K."/>
            <person name="Miller A.N."/>
            <person name="Grigoriev I.V."/>
            <person name="Debuchy R."/>
            <person name="Gladieux P."/>
            <person name="Hiltunen Thoren M."/>
            <person name="Johannesson H."/>
        </authorList>
    </citation>
    <scope>NUCLEOTIDE SEQUENCE</scope>
    <source>
        <strain evidence="2">CBS 314.62</strain>
    </source>
</reference>
<dbReference type="AlphaFoldDB" id="A0AAE0XD31"/>
<evidence type="ECO:0000259" key="1">
    <source>
        <dbReference type="Pfam" id="PF06985"/>
    </source>
</evidence>
<reference evidence="2" key="2">
    <citation type="submission" date="2023-06" db="EMBL/GenBank/DDBJ databases">
        <authorList>
            <consortium name="Lawrence Berkeley National Laboratory"/>
            <person name="Haridas S."/>
            <person name="Hensen N."/>
            <person name="Bonometti L."/>
            <person name="Westerberg I."/>
            <person name="Brannstrom I.O."/>
            <person name="Guillou S."/>
            <person name="Cros-Aarteil S."/>
            <person name="Calhoun S."/>
            <person name="Kuo A."/>
            <person name="Mondo S."/>
            <person name="Pangilinan J."/>
            <person name="Riley R."/>
            <person name="Labutti K."/>
            <person name="Andreopoulos B."/>
            <person name="Lipzen A."/>
            <person name="Chen C."/>
            <person name="Yanf M."/>
            <person name="Daum C."/>
            <person name="Ng V."/>
            <person name="Clum A."/>
            <person name="Steindorff A."/>
            <person name="Ohm R."/>
            <person name="Martin F."/>
            <person name="Silar P."/>
            <person name="Natvig D."/>
            <person name="Lalanne C."/>
            <person name="Gautier V."/>
            <person name="Ament-Velasquez S.L."/>
            <person name="Kruys A."/>
            <person name="Hutchinson M.I."/>
            <person name="Powell A.J."/>
            <person name="Barry K."/>
            <person name="Miller A.N."/>
            <person name="Grigoriev I.V."/>
            <person name="Debuchy R."/>
            <person name="Gladieux P."/>
            <person name="Thoren M.H."/>
            <person name="Johannesson H."/>
        </authorList>
    </citation>
    <scope>NUCLEOTIDE SEQUENCE</scope>
    <source>
        <strain evidence="2">CBS 314.62</strain>
    </source>
</reference>
<sequence length="597" mass="67424">MPYHGLTPHLAPFLPYVEKANSSDLRRAWRMPDKLSRPIDLSTLHAWLRTCDAAHGDHCRANSNPLLTTTDNPNDHFPTWLVDVRRRCIVRVTSSPQIYVALSYVWGKAECISLTTATTPHLLVTNALSDTTTLPRTLRDAMDLVSALGLPFLWIDRLCIVQDDQAEKHAQIKAMGSIYAHAYFTLVAAQSHDASGPLASRPVMHIMSIDLLRTAWFSRGWTFQEFLFSPRKVVFHNNTLNWECHCASFHETQHLLPLPANVTTPSCTRPPGTDIEAYPNFHRYARLAALFTPRHLSFPEDVLDAFAGAAAAFARVFEGGLVTGLPAMVFDAALLWQPYHPLRRRKAVLVEEAEAVLPSWSWVSWQGEVHSETWASGWDYLGRFGEEEDGGRWVTASTVEWSHSRTVGGDRAPVRVAVDEFRRRDWGEVLPEGWRKVLDENGDGGYFVHDSLPGCEFRHPIPLGARLGHAFRSRYLHCRTRHAHFRVTSKPFRSFAGRCAVVVLEGEDGCFAGCLRLNDLEQDVRGSIGAEERYHLIELSSGSWSLPGWTKKGGLYEFYNVMWVEWRDGVASRLAVGRVDKRVWEETAVEEIDFTIG</sequence>
<comment type="caution">
    <text evidence="2">The sequence shown here is derived from an EMBL/GenBank/DDBJ whole genome shotgun (WGS) entry which is preliminary data.</text>
</comment>